<dbReference type="EMBL" id="VWRR01000013">
    <property type="protein sequence ID" value="KAF6001700.1"/>
    <property type="molecule type" value="Genomic_DNA"/>
</dbReference>
<dbReference type="SMART" id="SM00028">
    <property type="entry name" value="TPR"/>
    <property type="match status" value="9"/>
</dbReference>
<dbReference type="OrthoDB" id="541719at2759"/>
<comment type="caution">
    <text evidence="3">The sequence shown here is derived from an EMBL/GenBank/DDBJ whole genome shotgun (WGS) entry which is preliminary data.</text>
</comment>
<dbReference type="SUPFAM" id="SSF48452">
    <property type="entry name" value="TPR-like"/>
    <property type="match status" value="2"/>
</dbReference>
<dbReference type="Pfam" id="PF13428">
    <property type="entry name" value="TPR_14"/>
    <property type="match status" value="1"/>
</dbReference>
<feature type="repeat" description="TPR" evidence="1">
    <location>
        <begin position="703"/>
        <end position="736"/>
    </location>
</feature>
<keyword evidence="1" id="KW-0802">TPR repeat</keyword>
<dbReference type="PROSITE" id="PS50005">
    <property type="entry name" value="TPR"/>
    <property type="match status" value="2"/>
</dbReference>
<dbReference type="SUPFAM" id="SSF81901">
    <property type="entry name" value="HCP-like"/>
    <property type="match status" value="1"/>
</dbReference>
<dbReference type="InterPro" id="IPR011990">
    <property type="entry name" value="TPR-like_helical_dom_sf"/>
</dbReference>
<dbReference type="Gene3D" id="1.25.40.10">
    <property type="entry name" value="Tetratricopeptide repeat domain"/>
    <property type="match status" value="4"/>
</dbReference>
<dbReference type="Pfam" id="PF14559">
    <property type="entry name" value="TPR_19"/>
    <property type="match status" value="1"/>
</dbReference>
<keyword evidence="4" id="KW-1185">Reference proteome</keyword>
<dbReference type="SMART" id="SM00386">
    <property type="entry name" value="HAT"/>
    <property type="match status" value="11"/>
</dbReference>
<feature type="region of interest" description="Disordered" evidence="2">
    <location>
        <begin position="90"/>
        <end position="128"/>
    </location>
</feature>
<accession>A0A7J7IG27</accession>
<feature type="compositionally biased region" description="Polar residues" evidence="2">
    <location>
        <begin position="390"/>
        <end position="401"/>
    </location>
</feature>
<dbReference type="PANTHER" id="PTHR44917:SF1">
    <property type="entry name" value="PROTEIN HIGH CHLOROPHYLL FLUORESCENT 107"/>
    <property type="match status" value="1"/>
</dbReference>
<feature type="region of interest" description="Disordered" evidence="2">
    <location>
        <begin position="1012"/>
        <end position="1037"/>
    </location>
</feature>
<dbReference type="InterPro" id="IPR019734">
    <property type="entry name" value="TPR_rpt"/>
</dbReference>
<dbReference type="InterPro" id="IPR044624">
    <property type="entry name" value="Mbb1-like"/>
</dbReference>
<evidence type="ECO:0000313" key="3">
    <source>
        <dbReference type="EMBL" id="KAF6001700.1"/>
    </source>
</evidence>
<evidence type="ECO:0008006" key="5">
    <source>
        <dbReference type="Google" id="ProtNLM"/>
    </source>
</evidence>
<evidence type="ECO:0000256" key="2">
    <source>
        <dbReference type="SAM" id="MobiDB-lite"/>
    </source>
</evidence>
<reference evidence="3 4" key="1">
    <citation type="journal article" date="2020" name="J. Phycol.">
        <title>Comparative genome analysis reveals Cyanidiococcus gen. nov., a new extremophilic red algal genus sister to Cyanidioschyzon (Cyanidioschyzonaceae, Rhodophyta).</title>
        <authorList>
            <person name="Liu S.-L."/>
            <person name="Chiang Y.-R."/>
            <person name="Yoon H.S."/>
            <person name="Fu H.-Y."/>
        </authorList>
    </citation>
    <scope>NUCLEOTIDE SEQUENCE [LARGE SCALE GENOMIC DNA]</scope>
    <source>
        <strain evidence="3 4">THAL066</strain>
    </source>
</reference>
<dbReference type="InterPro" id="IPR003107">
    <property type="entry name" value="HAT"/>
</dbReference>
<feature type="repeat" description="TPR" evidence="1">
    <location>
        <begin position="842"/>
        <end position="875"/>
    </location>
</feature>
<gene>
    <name evidence="3" type="ORF">F1559_001791</name>
</gene>
<evidence type="ECO:0000313" key="4">
    <source>
        <dbReference type="Proteomes" id="UP000530660"/>
    </source>
</evidence>
<dbReference type="GO" id="GO:0006397">
    <property type="term" value="P:mRNA processing"/>
    <property type="evidence" value="ECO:0007669"/>
    <property type="project" value="InterPro"/>
</dbReference>
<name>A0A7J7IG27_9RHOD</name>
<dbReference type="PANTHER" id="PTHR44917">
    <property type="entry name" value="PROTEIN HIGH CHLOROPHYLL FLUORESCENT 107"/>
    <property type="match status" value="1"/>
</dbReference>
<dbReference type="Proteomes" id="UP000530660">
    <property type="component" value="Unassembled WGS sequence"/>
</dbReference>
<protein>
    <recommendedName>
        <fullName evidence="5">PsbB mRNA maturation factor Mbb1</fullName>
    </recommendedName>
</protein>
<feature type="region of interest" description="Disordered" evidence="2">
    <location>
        <begin position="374"/>
        <end position="401"/>
    </location>
</feature>
<sequence length="1037" mass="116640">MLDRNDDREKATLGFTTWSVWRMKRSTSCIAQEKDSCGLFRLQQGTALHQWWRFIFRCGQSRRSARINHPFSLAMELWLPADREVSDAAAAHRAKAKGAGPARSADKAAFPSASELSHEPETPVTSRVTEVRRRRLKLLFQVARNAESAGRLSEAKGLIRQCLELDRHDARSWLMLARLEASTVSENGAREDVPTTDLEGTTGVLAAYERARDAYRQGLSYCPNSVHLLHAWAVFECRGGDTKLAGELFRRGLELDPCNAYIYHSWGLMEQRTGCHEKARQLFREGVLRCLSDALCVAWAELEASDGQISLARCIFELGLALVLDDYEDVLVSVGTNATAIDYSTETAHHRPWSALRDLVRKMVHEELIKDKPATKMLSSKSENSKRVRTTNPTGSAVSTTSSESVLRTVLYDRLRWHQNRTTPGQIHIHLHGHSKRFNQDRFVLAAEIAVHYAETERIYGSVTRTRELLQWALDLHPTNVHVLLSCARLDAQRGAITRARSLFRAAESALGNDPTDDKVDRAPHWRSRREGVSLYVAWATMEMDENMLNEADAVLERGNQRFPNRHALYQTWGLVRDRQGHFEAARLLFAQSIRCQPNAPAYVAWALLEERLGFYQQARKLFEAALRIDLGHGPAYNAYGRMEARLGNLEQSRQIFLRGLVAQHSPCIYHGYAIVEWRYGHGAERAEAILRQGVAKKGSETVFLWHTLGALALHQRKYEEARAVFAESLRTYPTNSRLLVGAALSEAALGTRDAIERARVLFRQAVVADPLHGHAWQCWGVFETRQGNLDAARALFERGVERCPRHASLWQAYGLLESTAGDTTKARALFERGESLGCDHVHLLNAHACLEARQGNYRKASALLERAIEIDPQHGASWNAYALLEMRHANKDRARQLLERGLENDANHTPLYRTYARLEMECQNWDRARALLEQGLAIDSQDSGLEQLLVALEKRSGLSVEAALRQGQVTKSSCSRTQRSPVPADIRVDLSDEAFARIDLDHSGTCCSSAESMEDALDHVQPSSGAAVSDHENPER</sequence>
<dbReference type="GO" id="GO:0003729">
    <property type="term" value="F:mRNA binding"/>
    <property type="evidence" value="ECO:0007669"/>
    <property type="project" value="InterPro"/>
</dbReference>
<organism evidence="3 4">
    <name type="scientific">Cyanidiococcus yangmingshanensis</name>
    <dbReference type="NCBI Taxonomy" id="2690220"/>
    <lineage>
        <taxon>Eukaryota</taxon>
        <taxon>Rhodophyta</taxon>
        <taxon>Bangiophyceae</taxon>
        <taxon>Cyanidiales</taxon>
        <taxon>Cyanidiaceae</taxon>
        <taxon>Cyanidiococcus</taxon>
    </lineage>
</organism>
<dbReference type="AlphaFoldDB" id="A0A7J7IG27"/>
<dbReference type="Pfam" id="PF13432">
    <property type="entry name" value="TPR_16"/>
    <property type="match status" value="1"/>
</dbReference>
<evidence type="ECO:0000256" key="1">
    <source>
        <dbReference type="PROSITE-ProRule" id="PRU00339"/>
    </source>
</evidence>
<proteinExistence type="predicted"/>